<dbReference type="CDD" id="cd01743">
    <property type="entry name" value="GATase1_Anthranilate_Synthase"/>
    <property type="match status" value="1"/>
</dbReference>
<dbReference type="EMBL" id="RIAR02000001">
    <property type="protein sequence ID" value="NSL87307.1"/>
    <property type="molecule type" value="Genomic_DNA"/>
</dbReference>
<dbReference type="Proteomes" id="UP000281028">
    <property type="component" value="Unassembled WGS sequence"/>
</dbReference>
<dbReference type="AlphaFoldDB" id="A0A433WNH3"/>
<feature type="domain" description="Glutamine amidotransferase" evidence="2">
    <location>
        <begin position="4"/>
        <end position="188"/>
    </location>
</feature>
<dbReference type="InterPro" id="IPR006221">
    <property type="entry name" value="TrpG/PapA_dom"/>
</dbReference>
<dbReference type="PROSITE" id="PS51273">
    <property type="entry name" value="GATASE_TYPE_1"/>
    <property type="match status" value="1"/>
</dbReference>
<comment type="caution">
    <text evidence="3">The sequence shown here is derived from an EMBL/GenBank/DDBJ whole genome shotgun (WGS) entry which is preliminary data.</text>
</comment>
<evidence type="ECO:0000313" key="3">
    <source>
        <dbReference type="EMBL" id="NSL87307.1"/>
    </source>
</evidence>
<dbReference type="OrthoDB" id="9786812at2"/>
<dbReference type="PANTHER" id="PTHR43418">
    <property type="entry name" value="MULTIFUNCTIONAL TRYPTOPHAN BIOSYNTHESIS PROTEIN-RELATED"/>
    <property type="match status" value="1"/>
</dbReference>
<dbReference type="SUPFAM" id="SSF52317">
    <property type="entry name" value="Class I glutamine amidotransferase-like"/>
    <property type="match status" value="1"/>
</dbReference>
<dbReference type="PRINTS" id="PR00097">
    <property type="entry name" value="ANTSNTHASEII"/>
</dbReference>
<keyword evidence="4" id="KW-1185">Reference proteome</keyword>
<dbReference type="InterPro" id="IPR029062">
    <property type="entry name" value="Class_I_gatase-like"/>
</dbReference>
<dbReference type="FunFam" id="3.40.50.880:FF:000003">
    <property type="entry name" value="Anthranilate synthase component II"/>
    <property type="match status" value="1"/>
</dbReference>
<dbReference type="Gene3D" id="3.40.50.880">
    <property type="match status" value="1"/>
</dbReference>
<gene>
    <name evidence="3" type="ORF">ECE50_010730</name>
</gene>
<accession>A0A433WNH3</accession>
<evidence type="ECO:0000313" key="4">
    <source>
        <dbReference type="Proteomes" id="UP000281028"/>
    </source>
</evidence>
<evidence type="ECO:0000259" key="2">
    <source>
        <dbReference type="Pfam" id="PF00117"/>
    </source>
</evidence>
<evidence type="ECO:0000256" key="1">
    <source>
        <dbReference type="ARBA" id="ARBA00022962"/>
    </source>
</evidence>
<sequence length="215" mass="23975">MKILVLDNYDSFTYNLVHIIRELGYGAQTSVVRNRKISLEEVDAFDKILLSPGPGVPAEAGIMMDLIRRYAPVKSILGICLGHQGICEAFGATLTNMHDVVHGVGLPTTITQPDDYLFQHIPEQFVTGRYHSWVADLDSIRHPLEVTAVSEDNYLMGVRHHSYDVRGLQFHPESVLTAGGKQLIANWLESPPVKDASREDRIANISQLAYAGYFQ</sequence>
<organism evidence="3 4">
    <name type="scientific">Chitinophaga solisilvae</name>
    <dbReference type="NCBI Taxonomy" id="1233460"/>
    <lineage>
        <taxon>Bacteria</taxon>
        <taxon>Pseudomonadati</taxon>
        <taxon>Bacteroidota</taxon>
        <taxon>Chitinophagia</taxon>
        <taxon>Chitinophagales</taxon>
        <taxon>Chitinophagaceae</taxon>
        <taxon>Chitinophaga</taxon>
    </lineage>
</organism>
<dbReference type="PANTHER" id="PTHR43418:SF4">
    <property type="entry name" value="MULTIFUNCTIONAL TRYPTOPHAN BIOSYNTHESIS PROTEIN"/>
    <property type="match status" value="1"/>
</dbReference>
<dbReference type="GO" id="GO:0000162">
    <property type="term" value="P:L-tryptophan biosynthetic process"/>
    <property type="evidence" value="ECO:0007669"/>
    <property type="project" value="TreeGrafter"/>
</dbReference>
<dbReference type="PRINTS" id="PR00096">
    <property type="entry name" value="GATASE"/>
</dbReference>
<reference evidence="3" key="1">
    <citation type="submission" date="2020-05" db="EMBL/GenBank/DDBJ databases">
        <title>Chitinophaga laudate sp. nov., isolated from a tropical peat swamp.</title>
        <authorList>
            <person name="Goh C.B.S."/>
            <person name="Lee M.S."/>
            <person name="Parimannan S."/>
            <person name="Pasbakhsh P."/>
            <person name="Yule C.M."/>
            <person name="Rajandas H."/>
            <person name="Loke S."/>
            <person name="Croft L."/>
            <person name="Tan J.B.L."/>
        </authorList>
    </citation>
    <scope>NUCLEOTIDE SEQUENCE</scope>
    <source>
        <strain evidence="3">Mgbs1</strain>
    </source>
</reference>
<dbReference type="NCBIfam" id="TIGR00566">
    <property type="entry name" value="trpG_papA"/>
    <property type="match status" value="1"/>
</dbReference>
<dbReference type="GO" id="GO:0005829">
    <property type="term" value="C:cytosol"/>
    <property type="evidence" value="ECO:0007669"/>
    <property type="project" value="TreeGrafter"/>
</dbReference>
<name>A0A433WNH3_9BACT</name>
<dbReference type="Pfam" id="PF00117">
    <property type="entry name" value="GATase"/>
    <property type="match status" value="1"/>
</dbReference>
<dbReference type="InterPro" id="IPR017926">
    <property type="entry name" value="GATASE"/>
</dbReference>
<dbReference type="GO" id="GO:0004049">
    <property type="term" value="F:anthranilate synthase activity"/>
    <property type="evidence" value="ECO:0007669"/>
    <property type="project" value="TreeGrafter"/>
</dbReference>
<protein>
    <submittedName>
        <fullName evidence="3">Aminodeoxychorismate/anthranilate synthase component II</fullName>
    </submittedName>
</protein>
<proteinExistence type="predicted"/>
<dbReference type="InterPro" id="IPR050472">
    <property type="entry name" value="Anth_synth/Amidotransfase"/>
</dbReference>
<keyword evidence="1" id="KW-0315">Glutamine amidotransferase</keyword>